<evidence type="ECO:0000313" key="1">
    <source>
        <dbReference type="EMBL" id="QQG45406.1"/>
    </source>
</evidence>
<proteinExistence type="predicted"/>
<protein>
    <submittedName>
        <fullName evidence="1">Uncharacterized protein</fullName>
    </submittedName>
</protein>
<gene>
    <name evidence="1" type="ORF">HYW89_00515</name>
</gene>
<reference evidence="1 2" key="1">
    <citation type="submission" date="2020-07" db="EMBL/GenBank/DDBJ databases">
        <title>Huge and variable diversity of episymbiotic CPR bacteria and DPANN archaea in groundwater ecosystems.</title>
        <authorList>
            <person name="He C.Y."/>
            <person name="Keren R."/>
            <person name="Whittaker M."/>
            <person name="Farag I.F."/>
            <person name="Doudna J."/>
            <person name="Cate J.H.D."/>
            <person name="Banfield J.F."/>
        </authorList>
    </citation>
    <scope>NUCLEOTIDE SEQUENCE [LARGE SCALE GENOMIC DNA]</scope>
    <source>
        <strain evidence="1">NC_groundwater_541_Ag_S-0.1um_46_50</strain>
    </source>
</reference>
<dbReference type="EMBL" id="CP066690">
    <property type="protein sequence ID" value="QQG45406.1"/>
    <property type="molecule type" value="Genomic_DNA"/>
</dbReference>
<sequence length="187" mass="21451">MTRQQKEQERGIRVAEKYGLKKTAEIIRRGGCFGQIFNTAVDECGQAQTVAIITKSRIPLWAYKLANWLWLDRYDRLTPTLTDKLAKVAIQRRNSHYAALFAHLPDITKELRAELEEVVTSSKDTYAAVLLAELPGIRRELREQLGKIVLTHGTNADAFWFLDDKKTRRGISAALRKKLRALEKSWL</sequence>
<name>A0A7T5UQQ0_9BACT</name>
<organism evidence="1 2">
    <name type="scientific">Candidatus Sungiibacteriota bacterium</name>
    <dbReference type="NCBI Taxonomy" id="2750080"/>
    <lineage>
        <taxon>Bacteria</taxon>
        <taxon>Candidatus Sungiibacteriota</taxon>
    </lineage>
</organism>
<dbReference type="AlphaFoldDB" id="A0A7T5UQQ0"/>
<evidence type="ECO:0000313" key="2">
    <source>
        <dbReference type="Proteomes" id="UP000595618"/>
    </source>
</evidence>
<accession>A0A7T5UQQ0</accession>
<dbReference type="Proteomes" id="UP000595618">
    <property type="component" value="Chromosome"/>
</dbReference>